<protein>
    <submittedName>
        <fullName evidence="2">Intron-binding protein aquarius</fullName>
    </submittedName>
</protein>
<dbReference type="AlphaFoldDB" id="E2BAV8"/>
<dbReference type="OrthoDB" id="1879at2759"/>
<name>E2BAV8_HARSA</name>
<gene>
    <name evidence="2" type="ORF">EAI_02525</name>
</gene>
<dbReference type="Pfam" id="PF16399">
    <property type="entry name" value="Aquarius_N_1st"/>
    <property type="match status" value="1"/>
</dbReference>
<keyword evidence="3" id="KW-1185">Reference proteome</keyword>
<dbReference type="Proteomes" id="UP000008237">
    <property type="component" value="Unassembled WGS sequence"/>
</dbReference>
<dbReference type="InterPro" id="IPR032174">
    <property type="entry name" value="Aquarius_N"/>
</dbReference>
<proteinExistence type="predicted"/>
<accession>E2BAV8</accession>
<dbReference type="STRING" id="610380.E2BAV8"/>
<evidence type="ECO:0000259" key="1">
    <source>
        <dbReference type="Pfam" id="PF16399"/>
    </source>
</evidence>
<organism evidence="3">
    <name type="scientific">Harpegnathos saltator</name>
    <name type="common">Jerdon's jumping ant</name>
    <dbReference type="NCBI Taxonomy" id="610380"/>
    <lineage>
        <taxon>Eukaryota</taxon>
        <taxon>Metazoa</taxon>
        <taxon>Ecdysozoa</taxon>
        <taxon>Arthropoda</taxon>
        <taxon>Hexapoda</taxon>
        <taxon>Insecta</taxon>
        <taxon>Pterygota</taxon>
        <taxon>Neoptera</taxon>
        <taxon>Endopterygota</taxon>
        <taxon>Hymenoptera</taxon>
        <taxon>Apocrita</taxon>
        <taxon>Aculeata</taxon>
        <taxon>Formicoidea</taxon>
        <taxon>Formicidae</taxon>
        <taxon>Ponerinae</taxon>
        <taxon>Ponerini</taxon>
        <taxon>Harpegnathos</taxon>
    </lineage>
</organism>
<evidence type="ECO:0000313" key="2">
    <source>
        <dbReference type="EMBL" id="EFN87165.1"/>
    </source>
</evidence>
<reference evidence="2 3" key="1">
    <citation type="journal article" date="2010" name="Science">
        <title>Genomic comparison of the ants Camponotus floridanus and Harpegnathos saltator.</title>
        <authorList>
            <person name="Bonasio R."/>
            <person name="Zhang G."/>
            <person name="Ye C."/>
            <person name="Mutti N.S."/>
            <person name="Fang X."/>
            <person name="Qin N."/>
            <person name="Donahue G."/>
            <person name="Yang P."/>
            <person name="Li Q."/>
            <person name="Li C."/>
            <person name="Zhang P."/>
            <person name="Huang Z."/>
            <person name="Berger S.L."/>
            <person name="Reinberg D."/>
            <person name="Wang J."/>
            <person name="Liebig J."/>
        </authorList>
    </citation>
    <scope>NUCLEOTIDE SEQUENCE [LARGE SCALE GENOMIC DNA]</scope>
    <source>
        <strain evidence="2 3">R22 G/1</strain>
    </source>
</reference>
<dbReference type="OMA" id="EESVRYC"/>
<dbReference type="EMBL" id="GL446861">
    <property type="protein sequence ID" value="EFN87165.1"/>
    <property type="molecule type" value="Genomic_DNA"/>
</dbReference>
<evidence type="ECO:0000313" key="3">
    <source>
        <dbReference type="Proteomes" id="UP000008237"/>
    </source>
</evidence>
<sequence>MENQNAQSVKSNNPAPTVEQINADRITQLANKYWAPHTTDKHLLFSSQIVEEIYIQEICTSKFSIRRIMMLEFSQYLENFLWPNYNAENAARAHTMSIVVMVNEKFRERVQVWEAFEKNSTHFAGFFQKVLEACLEKSIADFELKEQTALIVFLNHCFNSMEVSLVREEVKRLVSLPMWISLQQGRRELEFRKYPKWRKYWKIIRKKDDPEYKEKLEWERRFLHKLMIKFMTILETIPAEGVVLADKVRYCERFLELIIDLEALLPTRRFFNTVMDDNHLVVRCQLSNLLHRPEGSLFGQVSLYKILQRNIVWTYEMIRGIDSNLFTKDLYFSHVQKLN</sequence>
<feature type="domain" description="RNA helicase aquarius N-terminal" evidence="1">
    <location>
        <begin position="25"/>
        <end position="307"/>
    </location>
</feature>
<dbReference type="InParanoid" id="E2BAV8"/>